<dbReference type="CDD" id="cd04301">
    <property type="entry name" value="NAT_SF"/>
    <property type="match status" value="1"/>
</dbReference>
<dbReference type="EMBL" id="CP028349">
    <property type="protein sequence ID" value="AVV36528.1"/>
    <property type="molecule type" value="Genomic_DNA"/>
</dbReference>
<dbReference type="InterPro" id="IPR050769">
    <property type="entry name" value="NAT_camello-type"/>
</dbReference>
<dbReference type="RefSeq" id="WP_107319279.1">
    <property type="nucleotide sequence ID" value="NZ_CP028349.1"/>
</dbReference>
<gene>
    <name evidence="3" type="ORF">C9381_04645</name>
</gene>
<evidence type="ECO:0000256" key="1">
    <source>
        <dbReference type="ARBA" id="ARBA00022679"/>
    </source>
</evidence>
<keyword evidence="1" id="KW-0808">Transferase</keyword>
<dbReference type="AlphaFoldDB" id="A0AAN1NNV3"/>
<name>A0AAN1NNV3_9GAMM</name>
<dbReference type="InterPro" id="IPR000182">
    <property type="entry name" value="GNAT_dom"/>
</dbReference>
<dbReference type="Pfam" id="PF00583">
    <property type="entry name" value="Acetyltransf_1"/>
    <property type="match status" value="1"/>
</dbReference>
<dbReference type="PROSITE" id="PS51186">
    <property type="entry name" value="GNAT"/>
    <property type="match status" value="1"/>
</dbReference>
<dbReference type="PANTHER" id="PTHR13947">
    <property type="entry name" value="GNAT FAMILY N-ACETYLTRANSFERASE"/>
    <property type="match status" value="1"/>
</dbReference>
<evidence type="ECO:0000313" key="3">
    <source>
        <dbReference type="EMBL" id="AVV36528.1"/>
    </source>
</evidence>
<dbReference type="PANTHER" id="PTHR13947:SF37">
    <property type="entry name" value="LD18367P"/>
    <property type="match status" value="1"/>
</dbReference>
<organism evidence="3 4">
    <name type="scientific">Pantoea vagans</name>
    <dbReference type="NCBI Taxonomy" id="470934"/>
    <lineage>
        <taxon>Bacteria</taxon>
        <taxon>Pseudomonadati</taxon>
        <taxon>Pseudomonadota</taxon>
        <taxon>Gammaproteobacteria</taxon>
        <taxon>Enterobacterales</taxon>
        <taxon>Erwiniaceae</taxon>
        <taxon>Pantoea</taxon>
    </lineage>
</organism>
<dbReference type="InterPro" id="IPR016181">
    <property type="entry name" value="Acyl_CoA_acyltransferase"/>
</dbReference>
<proteinExistence type="predicted"/>
<reference evidence="3 4" key="1">
    <citation type="journal article" date="2018" name="Int J Genomics">
        <title>Comparative Genomics Analysis of Plasmid pPV989-94 from a Clinical Isolate of Pantoea vagans PV989.</title>
        <authorList>
            <person name="Xu L."/>
            <person name="Yin M."/>
            <person name="Zhu T."/>
            <person name="Lu J."/>
            <person name="Bao Q."/>
        </authorList>
    </citation>
    <scope>NUCLEOTIDE SEQUENCE [LARGE SCALE GENOMIC DNA]</scope>
    <source>
        <strain evidence="3 4">PV989</strain>
    </source>
</reference>
<protein>
    <submittedName>
        <fullName evidence="3">GNAT family N-acetyltransferase</fullName>
    </submittedName>
</protein>
<dbReference type="Proteomes" id="UP000241538">
    <property type="component" value="Chromosome"/>
</dbReference>
<dbReference type="SUPFAM" id="SSF55729">
    <property type="entry name" value="Acyl-CoA N-acyltransferases (Nat)"/>
    <property type="match status" value="1"/>
</dbReference>
<accession>A0AAN1NNV3</accession>
<evidence type="ECO:0000259" key="2">
    <source>
        <dbReference type="PROSITE" id="PS51186"/>
    </source>
</evidence>
<feature type="domain" description="N-acetyltransferase" evidence="2">
    <location>
        <begin position="12"/>
        <end position="170"/>
    </location>
</feature>
<sequence>MMTTSTIPRFDLQVRPITAADNPHIAQVIRDVSAEFGLTADKGYTVSDPQLDQLFELYSAEQSAYWIVEYQGKVVGGGGVAPLACSAPDICELQKMYFLPEMRGQGLARELALRAIEYARSHGFRRCYLETTASLTRAIKLYESLGFEHIDSAMGCTGHVDCEVRMLKLL</sequence>
<evidence type="ECO:0000313" key="4">
    <source>
        <dbReference type="Proteomes" id="UP000241538"/>
    </source>
</evidence>
<dbReference type="GO" id="GO:0008080">
    <property type="term" value="F:N-acetyltransferase activity"/>
    <property type="evidence" value="ECO:0007669"/>
    <property type="project" value="InterPro"/>
</dbReference>
<dbReference type="Gene3D" id="3.40.630.30">
    <property type="match status" value="1"/>
</dbReference>